<dbReference type="InterPro" id="IPR018357">
    <property type="entry name" value="Hexapep_transf_CS"/>
</dbReference>
<keyword evidence="3" id="KW-0677">Repeat</keyword>
<dbReference type="Gene3D" id="2.160.10.10">
    <property type="entry name" value="Hexapeptide repeat proteins"/>
    <property type="match status" value="1"/>
</dbReference>
<dbReference type="InterPro" id="IPR011004">
    <property type="entry name" value="Trimer_LpxA-like_sf"/>
</dbReference>
<dbReference type="RefSeq" id="WP_311162742.1">
    <property type="nucleotide sequence ID" value="NZ_JAVQLW010000005.1"/>
</dbReference>
<keyword evidence="2" id="KW-0808">Transferase</keyword>
<dbReference type="Proteomes" id="UP001269144">
    <property type="component" value="Unassembled WGS sequence"/>
</dbReference>
<comment type="caution">
    <text evidence="5">The sequence shown here is derived from an EMBL/GenBank/DDBJ whole genome shotgun (WGS) entry which is preliminary data.</text>
</comment>
<comment type="similarity">
    <text evidence="1">Belongs to the transferase hexapeptide repeat family.</text>
</comment>
<evidence type="ECO:0000313" key="5">
    <source>
        <dbReference type="EMBL" id="MDS9469959.1"/>
    </source>
</evidence>
<protein>
    <recommendedName>
        <fullName evidence="7">Serine acetyltransferase</fullName>
    </recommendedName>
</protein>
<evidence type="ECO:0000256" key="3">
    <source>
        <dbReference type="ARBA" id="ARBA00022737"/>
    </source>
</evidence>
<evidence type="ECO:0000256" key="4">
    <source>
        <dbReference type="ARBA" id="ARBA00023315"/>
    </source>
</evidence>
<organism evidence="5 6">
    <name type="scientific">Paracoccus aurantius</name>
    <dbReference type="NCBI Taxonomy" id="3073814"/>
    <lineage>
        <taxon>Bacteria</taxon>
        <taxon>Pseudomonadati</taxon>
        <taxon>Pseudomonadota</taxon>
        <taxon>Alphaproteobacteria</taxon>
        <taxon>Rhodobacterales</taxon>
        <taxon>Paracoccaceae</taxon>
        <taxon>Paracoccus</taxon>
    </lineage>
</organism>
<evidence type="ECO:0000256" key="2">
    <source>
        <dbReference type="ARBA" id="ARBA00022679"/>
    </source>
</evidence>
<dbReference type="Pfam" id="PF00132">
    <property type="entry name" value="Hexapep"/>
    <property type="match status" value="1"/>
</dbReference>
<sequence length="253" mass="28061">MREMEEWEFRAREDRRFAPSRGDRNGNPAGIGFWALVAEDYRANGRDWLSEGFQALFWHRFGNWRMGLPKILRAPATLLYRLMFRRVSRSTGIFLPYTVRVGRRVRIEHFGGMILVAQWIGNDVTVRQNTTFGIARLDGLQNRPVICDGVEIGVGAVILGAVRVGEGAVVGANAVVRRDVEPHTVVGGVPARVIGRSDRKVCLARLAYVNPMLEAIPDGKEPITLEEADARIELIEARAAKDGVRGPDGCDGA</sequence>
<dbReference type="PROSITE" id="PS00101">
    <property type="entry name" value="HEXAPEP_TRANSFERASES"/>
    <property type="match status" value="1"/>
</dbReference>
<dbReference type="InterPro" id="IPR001451">
    <property type="entry name" value="Hexapep"/>
</dbReference>
<dbReference type="EMBL" id="JAVQLW010000005">
    <property type="protein sequence ID" value="MDS9469959.1"/>
    <property type="molecule type" value="Genomic_DNA"/>
</dbReference>
<dbReference type="PANTHER" id="PTHR42811">
    <property type="entry name" value="SERINE ACETYLTRANSFERASE"/>
    <property type="match status" value="1"/>
</dbReference>
<evidence type="ECO:0000256" key="1">
    <source>
        <dbReference type="ARBA" id="ARBA00007274"/>
    </source>
</evidence>
<keyword evidence="4" id="KW-0012">Acyltransferase</keyword>
<dbReference type="SUPFAM" id="SSF51161">
    <property type="entry name" value="Trimeric LpxA-like enzymes"/>
    <property type="match status" value="1"/>
</dbReference>
<gene>
    <name evidence="5" type="ORF">RGQ15_20630</name>
</gene>
<proteinExistence type="inferred from homology"/>
<name>A0ABU2HZD4_9RHOB</name>
<dbReference type="InterPro" id="IPR045304">
    <property type="entry name" value="LbH_SAT"/>
</dbReference>
<evidence type="ECO:0008006" key="7">
    <source>
        <dbReference type="Google" id="ProtNLM"/>
    </source>
</evidence>
<reference evidence="6" key="1">
    <citation type="submission" date="2023-07" db="EMBL/GenBank/DDBJ databases">
        <title>Paracoccus sp. MBLB3053 whole genome sequence.</title>
        <authorList>
            <person name="Hwang C.Y."/>
            <person name="Cho E.-S."/>
            <person name="Seo M.-J."/>
        </authorList>
    </citation>
    <scope>NUCLEOTIDE SEQUENCE [LARGE SCALE GENOMIC DNA]</scope>
    <source>
        <strain evidence="6">MBLB3053</strain>
    </source>
</reference>
<evidence type="ECO:0000313" key="6">
    <source>
        <dbReference type="Proteomes" id="UP001269144"/>
    </source>
</evidence>
<dbReference type="CDD" id="cd03354">
    <property type="entry name" value="LbH_SAT"/>
    <property type="match status" value="1"/>
</dbReference>
<accession>A0ABU2HZD4</accession>
<keyword evidence="6" id="KW-1185">Reference proteome</keyword>